<organism evidence="1 2">
    <name type="scientific">Candidatus Ruania gallistercoris</name>
    <dbReference type="NCBI Taxonomy" id="2838746"/>
    <lineage>
        <taxon>Bacteria</taxon>
        <taxon>Bacillati</taxon>
        <taxon>Actinomycetota</taxon>
        <taxon>Actinomycetes</taxon>
        <taxon>Micrococcales</taxon>
        <taxon>Ruaniaceae</taxon>
        <taxon>Ruania</taxon>
    </lineage>
</organism>
<evidence type="ECO:0000313" key="1">
    <source>
        <dbReference type="EMBL" id="HIZ35595.1"/>
    </source>
</evidence>
<name>A0A9D2EE08_9MICO</name>
<gene>
    <name evidence="1" type="ORF">H9815_07435</name>
</gene>
<evidence type="ECO:0000313" key="2">
    <source>
        <dbReference type="Proteomes" id="UP000824037"/>
    </source>
</evidence>
<proteinExistence type="predicted"/>
<accession>A0A9D2EE08</accession>
<dbReference type="EMBL" id="DXBY01000127">
    <property type="protein sequence ID" value="HIZ35595.1"/>
    <property type="molecule type" value="Genomic_DNA"/>
</dbReference>
<dbReference type="AlphaFoldDB" id="A0A9D2EE08"/>
<reference evidence="1" key="2">
    <citation type="submission" date="2021-04" db="EMBL/GenBank/DDBJ databases">
        <authorList>
            <person name="Gilroy R."/>
        </authorList>
    </citation>
    <scope>NUCLEOTIDE SEQUENCE</scope>
    <source>
        <strain evidence="1">ChiGjej4B4-7305</strain>
    </source>
</reference>
<dbReference type="Proteomes" id="UP000824037">
    <property type="component" value="Unassembled WGS sequence"/>
</dbReference>
<comment type="caution">
    <text evidence="1">The sequence shown here is derived from an EMBL/GenBank/DDBJ whole genome shotgun (WGS) entry which is preliminary data.</text>
</comment>
<sequence length="272" mass="29393">MPDAEFSEFAYGYAVIREAEQLLTRLGKAMTGAPVLPSLITENTVGYDANLVAVDFSLFLQFKRCYFVSALHRAGTCGFTGGRPHCTWAYWKNPHYRFEADTTSNQFHAMRGYEDAVSLGYADGLSVYTAPAFATTADLDSAYQSGAILDRSVAVLPSAFDPVRKGPHKYSFLPDLSAGVITSQPVVAAATPLAELITTTARERVPQVRTQPISLRRFASGLSEQFADTLPEPGAALARAAEQGETGPILQALRDTTGYLGGTVLMLGRQRP</sequence>
<reference evidence="1" key="1">
    <citation type="journal article" date="2021" name="PeerJ">
        <title>Extensive microbial diversity within the chicken gut microbiome revealed by metagenomics and culture.</title>
        <authorList>
            <person name="Gilroy R."/>
            <person name="Ravi A."/>
            <person name="Getino M."/>
            <person name="Pursley I."/>
            <person name="Horton D.L."/>
            <person name="Alikhan N.F."/>
            <person name="Baker D."/>
            <person name="Gharbi K."/>
            <person name="Hall N."/>
            <person name="Watson M."/>
            <person name="Adriaenssens E.M."/>
            <person name="Foster-Nyarko E."/>
            <person name="Jarju S."/>
            <person name="Secka A."/>
            <person name="Antonio M."/>
            <person name="Oren A."/>
            <person name="Chaudhuri R.R."/>
            <person name="La Ragione R."/>
            <person name="Hildebrand F."/>
            <person name="Pallen M.J."/>
        </authorList>
    </citation>
    <scope>NUCLEOTIDE SEQUENCE</scope>
    <source>
        <strain evidence="1">ChiGjej4B4-7305</strain>
    </source>
</reference>
<protein>
    <submittedName>
        <fullName evidence="1">Uncharacterized protein</fullName>
    </submittedName>
</protein>